<dbReference type="EMBL" id="CAJVPS010041280">
    <property type="protein sequence ID" value="CAG8751982.1"/>
    <property type="molecule type" value="Genomic_DNA"/>
</dbReference>
<dbReference type="Proteomes" id="UP000789508">
    <property type="component" value="Unassembled WGS sequence"/>
</dbReference>
<proteinExistence type="predicted"/>
<accession>A0A9N9IUG0</accession>
<evidence type="ECO:0000313" key="2">
    <source>
        <dbReference type="Proteomes" id="UP000789508"/>
    </source>
</evidence>
<feature type="non-terminal residue" evidence="1">
    <location>
        <position position="50"/>
    </location>
</feature>
<gene>
    <name evidence="1" type="ORF">ALEPTO_LOCUS13340</name>
</gene>
<dbReference type="AlphaFoldDB" id="A0A9N9IUG0"/>
<organism evidence="1 2">
    <name type="scientific">Ambispora leptoticha</name>
    <dbReference type="NCBI Taxonomy" id="144679"/>
    <lineage>
        <taxon>Eukaryota</taxon>
        <taxon>Fungi</taxon>
        <taxon>Fungi incertae sedis</taxon>
        <taxon>Mucoromycota</taxon>
        <taxon>Glomeromycotina</taxon>
        <taxon>Glomeromycetes</taxon>
        <taxon>Archaeosporales</taxon>
        <taxon>Ambisporaceae</taxon>
        <taxon>Ambispora</taxon>
    </lineage>
</organism>
<comment type="caution">
    <text evidence="1">The sequence shown here is derived from an EMBL/GenBank/DDBJ whole genome shotgun (WGS) entry which is preliminary data.</text>
</comment>
<protein>
    <submittedName>
        <fullName evidence="1">11414_t:CDS:1</fullName>
    </submittedName>
</protein>
<feature type="non-terminal residue" evidence="1">
    <location>
        <position position="1"/>
    </location>
</feature>
<keyword evidence="2" id="KW-1185">Reference proteome</keyword>
<dbReference type="OrthoDB" id="2425483at2759"/>
<name>A0A9N9IUG0_9GLOM</name>
<evidence type="ECO:0000313" key="1">
    <source>
        <dbReference type="EMBL" id="CAG8751982.1"/>
    </source>
</evidence>
<sequence length="50" mass="5948">SKHSYLYTDPYEPIVHRTFGIDQSNWNIISQQIKDIFSGIFAGHRRFEHP</sequence>
<reference evidence="1" key="1">
    <citation type="submission" date="2021-06" db="EMBL/GenBank/DDBJ databases">
        <authorList>
            <person name="Kallberg Y."/>
            <person name="Tangrot J."/>
            <person name="Rosling A."/>
        </authorList>
    </citation>
    <scope>NUCLEOTIDE SEQUENCE</scope>
    <source>
        <strain evidence="1">FL130A</strain>
    </source>
</reference>